<name>A0A9P6MLA6_9FUNG</name>
<comment type="cofactor">
    <cofactor evidence="2">
        <name>Mg(2+)</name>
        <dbReference type="ChEBI" id="CHEBI:18420"/>
    </cofactor>
</comment>
<keyword evidence="5" id="KW-0479">Metal-binding</keyword>
<feature type="region of interest" description="Disordered" evidence="11">
    <location>
        <begin position="401"/>
        <end position="421"/>
    </location>
</feature>
<feature type="domain" description="Topoisomerase 6 subunit A/Spo11 TOPRIM" evidence="13">
    <location>
        <begin position="455"/>
        <end position="511"/>
    </location>
</feature>
<dbReference type="InterPro" id="IPR002815">
    <property type="entry name" value="Spo11/TopoVI_A"/>
</dbReference>
<feature type="domain" description="Topoisomerase 6 subunit A/Spo11 TOPRIM" evidence="13">
    <location>
        <begin position="530"/>
        <end position="665"/>
    </location>
</feature>
<sequence>MQALLYQSYNSGSDDLRFLARSLDRSEQDIDHLLYSDEEIPHEDSQQIENGEFLSDSFFHMEDVFYSNQWHLSGELGDMEQRVLDRHQGLVEKIDENEQVWKSDDLRFLTKSLNGAEPEDQDISHLLYSDEATPYEDSQQIGSDSFLGDSFFHMEDVFYSDQWYSSGELGNKEQRVPYHQQYLAEEFLNIGYSEPGSDDGLDQESDDPLEFSDFSAAIPSSDSIMPVEVSFSTTSPPVPSPFMEMTRQSREWVLQGLETLVFQILYDLSMGRAPSIDLCCRSKADALVYDEEVGVIRRKPDHAPGTFTRTYRYGNNSASSLHSIVRIIDLIHDNVYKGSISTKRDLFYREVTLFGSQTVIDKAVEDIACTLRVPRSCLNVVAGTRSVVFGSIRLTLKVPGNRNMAGSEDTKPGKTGDGDDSIDKAFTQSEYNMLMAVPSSMDDILRIEIHPQTKFILVIEKEATMNHLISLGICASHGPCILLTSKGYPDMVARQLLKLFSDMIQTGVYAMHLPTEDRGKSASTTIRSQASLNIPILALVDCDPHGIEIFLTYKCGAVLSAYDNANLAVPRLQCIGQIPDDWNSFLRGRDFSQDQGLLLRSSSHVEVQFQDSLSPLTTRERTKLVKLLKRHPFIQRHKGWKRQISKMLMLNRKSELQSLCMEESTTIEEGLQKEKHALVQYLERKLEDCSLWIS</sequence>
<evidence type="ECO:0000259" key="12">
    <source>
        <dbReference type="Pfam" id="PF04406"/>
    </source>
</evidence>
<dbReference type="CDD" id="cd00223">
    <property type="entry name" value="TOPRIM_TopoIIB_SPO"/>
    <property type="match status" value="1"/>
</dbReference>
<dbReference type="Gene3D" id="3.40.1360.10">
    <property type="match status" value="1"/>
</dbReference>
<comment type="catalytic activity">
    <reaction evidence="1 10">
        <text>ATP-dependent breakage, passage and rejoining of double-stranded DNA.</text>
        <dbReference type="EC" id="5.6.2.2"/>
    </reaction>
</comment>
<evidence type="ECO:0000256" key="5">
    <source>
        <dbReference type="ARBA" id="ARBA00022723"/>
    </source>
</evidence>
<dbReference type="PROSITE" id="PS52041">
    <property type="entry name" value="TOPO_IIB"/>
    <property type="match status" value="1"/>
</dbReference>
<keyword evidence="6" id="KW-0460">Magnesium</keyword>
<dbReference type="PRINTS" id="PR01550">
    <property type="entry name" value="TOP6AFAMILY"/>
</dbReference>
<evidence type="ECO:0000313" key="14">
    <source>
        <dbReference type="EMBL" id="KAG0006987.1"/>
    </source>
</evidence>
<dbReference type="GO" id="GO:0007131">
    <property type="term" value="P:reciprocal meiotic recombination"/>
    <property type="evidence" value="ECO:0007669"/>
    <property type="project" value="TreeGrafter"/>
</dbReference>
<evidence type="ECO:0000256" key="8">
    <source>
        <dbReference type="ARBA" id="ARBA00023125"/>
    </source>
</evidence>
<accession>A0A9P6MLA6</accession>
<gene>
    <name evidence="14" type="primary">SPO11</name>
    <name evidence="14" type="ORF">BGZ65_000377</name>
</gene>
<feature type="compositionally biased region" description="Basic and acidic residues" evidence="11">
    <location>
        <begin position="408"/>
        <end position="421"/>
    </location>
</feature>
<evidence type="ECO:0000256" key="11">
    <source>
        <dbReference type="SAM" id="MobiDB-lite"/>
    </source>
</evidence>
<keyword evidence="15" id="KW-1185">Reference proteome</keyword>
<dbReference type="Gene3D" id="1.10.10.10">
    <property type="entry name" value="Winged helix-like DNA-binding domain superfamily/Winged helix DNA-binding domain"/>
    <property type="match status" value="1"/>
</dbReference>
<dbReference type="SUPFAM" id="SSF56726">
    <property type="entry name" value="DNA topoisomerase IV, alpha subunit"/>
    <property type="match status" value="2"/>
</dbReference>
<evidence type="ECO:0000256" key="2">
    <source>
        <dbReference type="ARBA" id="ARBA00001946"/>
    </source>
</evidence>
<dbReference type="InterPro" id="IPR036078">
    <property type="entry name" value="Spo11/TopoVI_A_sf"/>
</dbReference>
<dbReference type="PANTHER" id="PTHR10848">
    <property type="entry name" value="MEIOTIC RECOMBINATION PROTEIN SPO11"/>
    <property type="match status" value="1"/>
</dbReference>
<evidence type="ECO:0000256" key="7">
    <source>
        <dbReference type="ARBA" id="ARBA00023029"/>
    </source>
</evidence>
<dbReference type="InterPro" id="IPR036388">
    <property type="entry name" value="WH-like_DNA-bd_sf"/>
</dbReference>
<dbReference type="GO" id="GO:0003918">
    <property type="term" value="F:DNA topoisomerase type II (double strand cut, ATP-hydrolyzing) activity"/>
    <property type="evidence" value="ECO:0007669"/>
    <property type="project" value="UniProtKB-UniRule"/>
</dbReference>
<comment type="caution">
    <text evidence="14">The sequence shown here is derived from an EMBL/GenBank/DDBJ whole genome shotgun (WGS) entry which is preliminary data.</text>
</comment>
<protein>
    <recommendedName>
        <fullName evidence="4">DNA topoisomerase (ATP-hydrolyzing)</fullName>
        <ecNumber evidence="4">5.6.2.2</ecNumber>
    </recommendedName>
</protein>
<dbReference type="Pfam" id="PF04406">
    <property type="entry name" value="TP6A_N"/>
    <property type="match status" value="1"/>
</dbReference>
<dbReference type="Proteomes" id="UP000749646">
    <property type="component" value="Unassembled WGS sequence"/>
</dbReference>
<dbReference type="GO" id="GO:0003677">
    <property type="term" value="F:DNA binding"/>
    <property type="evidence" value="ECO:0007669"/>
    <property type="project" value="UniProtKB-UniRule"/>
</dbReference>
<reference evidence="14" key="1">
    <citation type="journal article" date="2020" name="Fungal Divers.">
        <title>Resolving the Mortierellaceae phylogeny through synthesis of multi-gene phylogenetics and phylogenomics.</title>
        <authorList>
            <person name="Vandepol N."/>
            <person name="Liber J."/>
            <person name="Desiro A."/>
            <person name="Na H."/>
            <person name="Kennedy M."/>
            <person name="Barry K."/>
            <person name="Grigoriev I.V."/>
            <person name="Miller A.N."/>
            <person name="O'Donnell K."/>
            <person name="Stajich J.E."/>
            <person name="Bonito G."/>
        </authorList>
    </citation>
    <scope>NUCLEOTIDE SEQUENCE</scope>
    <source>
        <strain evidence="14">MES-2147</strain>
    </source>
</reference>
<feature type="domain" description="Spo11/DNA topoisomerase VI subunit A N-terminal" evidence="12">
    <location>
        <begin position="321"/>
        <end position="380"/>
    </location>
</feature>
<keyword evidence="8 10" id="KW-0238">DNA-binding</keyword>
<organism evidence="14 15">
    <name type="scientific">Modicella reniformis</name>
    <dbReference type="NCBI Taxonomy" id="1440133"/>
    <lineage>
        <taxon>Eukaryota</taxon>
        <taxon>Fungi</taxon>
        <taxon>Fungi incertae sedis</taxon>
        <taxon>Mucoromycota</taxon>
        <taxon>Mortierellomycotina</taxon>
        <taxon>Mortierellomycetes</taxon>
        <taxon>Mortierellales</taxon>
        <taxon>Mortierellaceae</taxon>
        <taxon>Modicella</taxon>
    </lineage>
</organism>
<feature type="active site" description="O-(5'-phospho-DNA)-tyrosine intermediate" evidence="10">
    <location>
        <position position="348"/>
    </location>
</feature>
<dbReference type="EMBL" id="JAAAHW010000027">
    <property type="protein sequence ID" value="KAG0006987.1"/>
    <property type="molecule type" value="Genomic_DNA"/>
</dbReference>
<proteinExistence type="inferred from homology"/>
<dbReference type="InterPro" id="IPR013049">
    <property type="entry name" value="Spo11/TopoVI_A_N"/>
</dbReference>
<dbReference type="AlphaFoldDB" id="A0A9P6MLA6"/>
<evidence type="ECO:0000313" key="15">
    <source>
        <dbReference type="Proteomes" id="UP000749646"/>
    </source>
</evidence>
<dbReference type="GO" id="GO:0005524">
    <property type="term" value="F:ATP binding"/>
    <property type="evidence" value="ECO:0007669"/>
    <property type="project" value="InterPro"/>
</dbReference>
<dbReference type="GO" id="GO:0042138">
    <property type="term" value="P:meiotic DNA double-strand break formation"/>
    <property type="evidence" value="ECO:0007669"/>
    <property type="project" value="TreeGrafter"/>
</dbReference>
<keyword evidence="7 10" id="KW-0799">Topoisomerase</keyword>
<evidence type="ECO:0000256" key="1">
    <source>
        <dbReference type="ARBA" id="ARBA00000185"/>
    </source>
</evidence>
<dbReference type="OrthoDB" id="521512at2759"/>
<dbReference type="GO" id="GO:0000228">
    <property type="term" value="C:nuclear chromosome"/>
    <property type="evidence" value="ECO:0007669"/>
    <property type="project" value="TreeGrafter"/>
</dbReference>
<keyword evidence="9 10" id="KW-0413">Isomerase</keyword>
<dbReference type="EC" id="5.6.2.2" evidence="4"/>
<dbReference type="InterPro" id="IPR034136">
    <property type="entry name" value="TOPRIM_Topo6A/Spo11"/>
</dbReference>
<evidence type="ECO:0000256" key="3">
    <source>
        <dbReference type="ARBA" id="ARBA00006559"/>
    </source>
</evidence>
<dbReference type="Pfam" id="PF21180">
    <property type="entry name" value="TOP6A-Spo11_Toprim"/>
    <property type="match status" value="2"/>
</dbReference>
<dbReference type="GO" id="GO:0046872">
    <property type="term" value="F:metal ion binding"/>
    <property type="evidence" value="ECO:0007669"/>
    <property type="project" value="UniProtKB-KW"/>
</dbReference>
<evidence type="ECO:0000256" key="9">
    <source>
        <dbReference type="ARBA" id="ARBA00023235"/>
    </source>
</evidence>
<dbReference type="PANTHER" id="PTHR10848:SF0">
    <property type="entry name" value="MEIOTIC RECOMBINATION PROTEIN SPO11"/>
    <property type="match status" value="1"/>
</dbReference>
<dbReference type="GO" id="GO:0000706">
    <property type="term" value="P:meiotic DNA double-strand break processing"/>
    <property type="evidence" value="ECO:0007669"/>
    <property type="project" value="TreeGrafter"/>
</dbReference>
<evidence type="ECO:0000256" key="6">
    <source>
        <dbReference type="ARBA" id="ARBA00022842"/>
    </source>
</evidence>
<evidence type="ECO:0000256" key="10">
    <source>
        <dbReference type="PROSITE-ProRule" id="PRU01385"/>
    </source>
</evidence>
<comment type="similarity">
    <text evidence="3 10">Belongs to the TOP6A family.</text>
</comment>
<evidence type="ECO:0000259" key="13">
    <source>
        <dbReference type="Pfam" id="PF21180"/>
    </source>
</evidence>
<evidence type="ECO:0000256" key="4">
    <source>
        <dbReference type="ARBA" id="ARBA00012895"/>
    </source>
</evidence>